<proteinExistence type="predicted"/>
<protein>
    <submittedName>
        <fullName evidence="4">Ribosome assembly RNA-binding protein YhbY</fullName>
    </submittedName>
</protein>
<dbReference type="OrthoDB" id="9797519at2"/>
<dbReference type="PANTHER" id="PTHR40065">
    <property type="entry name" value="RNA-BINDING PROTEIN YHBY"/>
    <property type="match status" value="1"/>
</dbReference>
<keyword evidence="5" id="KW-1185">Reference proteome</keyword>
<feature type="domain" description="CRM" evidence="3">
    <location>
        <begin position="1"/>
        <end position="97"/>
    </location>
</feature>
<keyword evidence="1 2" id="KW-0694">RNA-binding</keyword>
<gene>
    <name evidence="4" type="ORF">C1H69_08435</name>
</gene>
<dbReference type="GO" id="GO:0003723">
    <property type="term" value="F:RNA binding"/>
    <property type="evidence" value="ECO:0007669"/>
    <property type="project" value="UniProtKB-UniRule"/>
</dbReference>
<comment type="caution">
    <text evidence="4">The sequence shown here is derived from an EMBL/GenBank/DDBJ whole genome shotgun (WGS) entry which is preliminary data.</text>
</comment>
<evidence type="ECO:0000256" key="2">
    <source>
        <dbReference type="PROSITE-ProRule" id="PRU00626"/>
    </source>
</evidence>
<organism evidence="4 5">
    <name type="scientific">Billgrantia endophytica</name>
    <dbReference type="NCBI Taxonomy" id="2033802"/>
    <lineage>
        <taxon>Bacteria</taxon>
        <taxon>Pseudomonadati</taxon>
        <taxon>Pseudomonadota</taxon>
        <taxon>Gammaproteobacteria</taxon>
        <taxon>Oceanospirillales</taxon>
        <taxon>Halomonadaceae</taxon>
        <taxon>Billgrantia</taxon>
    </lineage>
</organism>
<dbReference type="SUPFAM" id="SSF75471">
    <property type="entry name" value="YhbY-like"/>
    <property type="match status" value="1"/>
</dbReference>
<dbReference type="Gene3D" id="3.30.110.60">
    <property type="entry name" value="YhbY-like"/>
    <property type="match status" value="1"/>
</dbReference>
<evidence type="ECO:0000313" key="4">
    <source>
        <dbReference type="EMBL" id="PMR75954.1"/>
    </source>
</evidence>
<evidence type="ECO:0000259" key="3">
    <source>
        <dbReference type="PROSITE" id="PS51295"/>
    </source>
</evidence>
<dbReference type="PANTHER" id="PTHR40065:SF3">
    <property type="entry name" value="RNA-BINDING PROTEIN YHBY"/>
    <property type="match status" value="1"/>
</dbReference>
<dbReference type="NCBIfam" id="TIGR00253">
    <property type="entry name" value="RNA_bind_YhbY"/>
    <property type="match status" value="1"/>
</dbReference>
<dbReference type="PROSITE" id="PS51295">
    <property type="entry name" value="CRM"/>
    <property type="match status" value="1"/>
</dbReference>
<name>A0A2N7U6A2_9GAMM</name>
<evidence type="ECO:0000313" key="5">
    <source>
        <dbReference type="Proteomes" id="UP000235803"/>
    </source>
</evidence>
<dbReference type="AlphaFoldDB" id="A0A2N7U6A2"/>
<evidence type="ECO:0000256" key="1">
    <source>
        <dbReference type="ARBA" id="ARBA00022884"/>
    </source>
</evidence>
<dbReference type="RefSeq" id="WP_102652958.1">
    <property type="nucleotide sequence ID" value="NZ_PNRF01000015.1"/>
</dbReference>
<reference evidence="4 5" key="1">
    <citation type="submission" date="2018-01" db="EMBL/GenBank/DDBJ databases">
        <title>Halomonas endophytica sp. nov., isolated from storage liquid in the stems of Populus euphratica.</title>
        <authorList>
            <person name="Chen C."/>
        </authorList>
    </citation>
    <scope>NUCLEOTIDE SEQUENCE [LARGE SCALE GENOMIC DNA]</scope>
    <source>
        <strain evidence="4 5">MC28</strain>
    </source>
</reference>
<dbReference type="InterPro" id="IPR001890">
    <property type="entry name" value="RNA-binding_CRM"/>
</dbReference>
<dbReference type="InterPro" id="IPR017924">
    <property type="entry name" value="RNA-binding_YhbY"/>
</dbReference>
<dbReference type="Proteomes" id="UP000235803">
    <property type="component" value="Unassembled WGS sequence"/>
</dbReference>
<accession>A0A2N7U6A2</accession>
<dbReference type="SMART" id="SM01103">
    <property type="entry name" value="CRS1_YhbY"/>
    <property type="match status" value="1"/>
</dbReference>
<dbReference type="InterPro" id="IPR035920">
    <property type="entry name" value="YhbY-like_sf"/>
</dbReference>
<sequence>MSLSQAQKKAFRSIGHHLNPVVTVSENGVSEGLLAELDRALKDHELIKVKLALAERDDRAAMLEEILAASRAERVQTIGKMALLYRANPQANPKLSNIKRFEGHHGRH</sequence>
<dbReference type="EMBL" id="PNRF01000015">
    <property type="protein sequence ID" value="PMR75954.1"/>
    <property type="molecule type" value="Genomic_DNA"/>
</dbReference>
<dbReference type="InterPro" id="IPR051925">
    <property type="entry name" value="RNA-binding_domain"/>
</dbReference>
<dbReference type="Pfam" id="PF01985">
    <property type="entry name" value="CRS1_YhbY"/>
    <property type="match status" value="1"/>
</dbReference>